<keyword evidence="1" id="KW-0732">Signal</keyword>
<feature type="signal peptide" evidence="1">
    <location>
        <begin position="1"/>
        <end position="18"/>
    </location>
</feature>
<dbReference type="Gene3D" id="3.90.640.20">
    <property type="entry name" value="Heat-shock cognate protein, ATPase"/>
    <property type="match status" value="1"/>
</dbReference>
<proteinExistence type="predicted"/>
<gene>
    <name evidence="2" type="ORF">NCTC13336_01589</name>
</gene>
<keyword evidence="3" id="KW-1185">Reference proteome</keyword>
<dbReference type="Proteomes" id="UP000254293">
    <property type="component" value="Unassembled WGS sequence"/>
</dbReference>
<organism evidence="2 3">
    <name type="scientific">Kingella potus</name>
    <dbReference type="NCBI Taxonomy" id="265175"/>
    <lineage>
        <taxon>Bacteria</taxon>
        <taxon>Pseudomonadati</taxon>
        <taxon>Pseudomonadota</taxon>
        <taxon>Betaproteobacteria</taxon>
        <taxon>Neisseriales</taxon>
        <taxon>Neisseriaceae</taxon>
        <taxon>Kingella</taxon>
    </lineage>
</organism>
<evidence type="ECO:0000256" key="1">
    <source>
        <dbReference type="SAM" id="SignalP"/>
    </source>
</evidence>
<evidence type="ECO:0000313" key="3">
    <source>
        <dbReference type="Proteomes" id="UP000254293"/>
    </source>
</evidence>
<sequence>MNKIFPALLLAAALPAAAQPPQFQTGQLHAEYCPKPAAAYECSEFVLSRPVFPDPAHTAFAEQIVRQTSAGYGLEALTEAAARSELEKRAGRLRETAEAAHPGRQYTANVSAYTVKVSVAGYTPRYLVLTASDYTYEDHQGIGNIDGYVIPRSGKPVPLSLDDILLPGKKSDFAALYDRSRRAYLKAAGLPDPDSRPADIGLFFRISQRYLEKWIFAENGIAYAHNAHYTGAYADPSYFVLPADSLKGIVKPEILRELKAYRPLKN</sequence>
<accession>A0A377R381</accession>
<feature type="chain" id="PRO_5016870026" evidence="1">
    <location>
        <begin position="19"/>
        <end position="266"/>
    </location>
</feature>
<dbReference type="RefSeq" id="WP_115308603.1">
    <property type="nucleotide sequence ID" value="NZ_UGJJ01000002.1"/>
</dbReference>
<dbReference type="AlphaFoldDB" id="A0A377R381"/>
<reference evidence="2 3" key="1">
    <citation type="submission" date="2018-06" db="EMBL/GenBank/DDBJ databases">
        <authorList>
            <consortium name="Pathogen Informatics"/>
            <person name="Doyle S."/>
        </authorList>
    </citation>
    <scope>NUCLEOTIDE SEQUENCE [LARGE SCALE GENOMIC DNA]</scope>
    <source>
        <strain evidence="2 3">NCTC13336</strain>
    </source>
</reference>
<dbReference type="OrthoDB" id="8610451at2"/>
<evidence type="ECO:0000313" key="2">
    <source>
        <dbReference type="EMBL" id="STR02709.1"/>
    </source>
</evidence>
<dbReference type="InterPro" id="IPR037126">
    <property type="entry name" value="PdaC/RsiV-like_sf"/>
</dbReference>
<protein>
    <submittedName>
        <fullName evidence="2">Protein of uncharacterized function (DUF3298)</fullName>
    </submittedName>
</protein>
<dbReference type="EMBL" id="UGJJ01000002">
    <property type="protein sequence ID" value="STR02709.1"/>
    <property type="molecule type" value="Genomic_DNA"/>
</dbReference>
<name>A0A377R381_9NEIS</name>